<dbReference type="Proteomes" id="UP000075604">
    <property type="component" value="Unassembled WGS sequence"/>
</dbReference>
<dbReference type="InterPro" id="IPR016162">
    <property type="entry name" value="Ald_DH_N"/>
</dbReference>
<evidence type="ECO:0000256" key="2">
    <source>
        <dbReference type="ARBA" id="ARBA00023002"/>
    </source>
</evidence>
<dbReference type="Pfam" id="PF00171">
    <property type="entry name" value="Aldedh"/>
    <property type="match status" value="1"/>
</dbReference>
<comment type="similarity">
    <text evidence="1">Belongs to the aldehyde dehydrogenase family.</text>
</comment>
<gene>
    <name evidence="4" type="ORF">BE04_02670</name>
</gene>
<sequence length="461" mass="49202">MPDLVIDNPYTLEEAVRRPLADPTEVDRLLDAATAAARSSSRTSIAERAALCLRAVERLEASAPSIAADITRMMGKPLRQSRNEIAGMAKRARHMISIAEAALADVVLPELPGVERRIVRAPLGVVFNLPAWNYPLLTAVNVVIPAVLSGNVVLLKHSPRSPLCGEHFAAAFAEAGAPPGLVQAFHCDHPTSERIASDPRVNFVAFTGSVEGGRRIYAATSKKVAVDAGLELGGKDGAYVAADADLEKAVDGIVDGACYNAGQSCCAVERAYVHRDLYPKFVEAALELMKGYVLGDPTDERTNLGPMAQPHAPAFLEAQVKQALSRGARALCGGRATQVDGRGRFFQPTLLVDTAPDLDVMRIESFGPVLPVVPVSSDEEALALMNDSDLGLTASVWTRDRERAARLARDLEVGTVFMNQCDTLDPALPWTAAKNSGKGATLSTLGFLHLTRPKAINFKLG</sequence>
<dbReference type="GO" id="GO:0016620">
    <property type="term" value="F:oxidoreductase activity, acting on the aldehyde or oxo group of donors, NAD or NADP as acceptor"/>
    <property type="evidence" value="ECO:0007669"/>
    <property type="project" value="InterPro"/>
</dbReference>
<evidence type="ECO:0000259" key="3">
    <source>
        <dbReference type="Pfam" id="PF00171"/>
    </source>
</evidence>
<comment type="caution">
    <text evidence="4">The sequence shown here is derived from an EMBL/GenBank/DDBJ whole genome shotgun (WGS) entry which is preliminary data.</text>
</comment>
<dbReference type="Gene3D" id="3.40.605.10">
    <property type="entry name" value="Aldehyde Dehydrogenase, Chain A, domain 1"/>
    <property type="match status" value="1"/>
</dbReference>
<reference evidence="4 5" key="1">
    <citation type="submission" date="2014-02" db="EMBL/GenBank/DDBJ databases">
        <title>The small core and large imbalanced accessory genome model reveals a collaborative survival strategy of Sorangium cellulosum strains in nature.</title>
        <authorList>
            <person name="Han K."/>
            <person name="Peng R."/>
            <person name="Blom J."/>
            <person name="Li Y.-Z."/>
        </authorList>
    </citation>
    <scope>NUCLEOTIDE SEQUENCE [LARGE SCALE GENOMIC DNA]</scope>
    <source>
        <strain evidence="4 5">So0157-18</strain>
    </source>
</reference>
<dbReference type="AlphaFoldDB" id="A0A150PFF3"/>
<dbReference type="InterPro" id="IPR016163">
    <property type="entry name" value="Ald_DH_C"/>
</dbReference>
<dbReference type="CDD" id="cd07102">
    <property type="entry name" value="ALDH_EDX86601"/>
    <property type="match status" value="1"/>
</dbReference>
<feature type="domain" description="Aldehyde dehydrogenase" evidence="3">
    <location>
        <begin position="8"/>
        <end position="455"/>
    </location>
</feature>
<keyword evidence="2" id="KW-0560">Oxidoreductase</keyword>
<dbReference type="FunFam" id="3.40.309.10:FF:000009">
    <property type="entry name" value="Aldehyde dehydrogenase A"/>
    <property type="match status" value="1"/>
</dbReference>
<dbReference type="PANTHER" id="PTHR11699">
    <property type="entry name" value="ALDEHYDE DEHYDROGENASE-RELATED"/>
    <property type="match status" value="1"/>
</dbReference>
<dbReference type="InterPro" id="IPR015590">
    <property type="entry name" value="Aldehyde_DH_dom"/>
</dbReference>
<protein>
    <submittedName>
        <fullName evidence="4">Aldehyde dehydrogenase</fullName>
    </submittedName>
</protein>
<dbReference type="InterPro" id="IPR016161">
    <property type="entry name" value="Ald_DH/histidinol_DH"/>
</dbReference>
<proteinExistence type="inferred from homology"/>
<name>A0A150PFF3_SORCE</name>
<evidence type="ECO:0000256" key="1">
    <source>
        <dbReference type="ARBA" id="ARBA00009986"/>
    </source>
</evidence>
<evidence type="ECO:0000313" key="4">
    <source>
        <dbReference type="EMBL" id="KYF54441.1"/>
    </source>
</evidence>
<organism evidence="4 5">
    <name type="scientific">Sorangium cellulosum</name>
    <name type="common">Polyangium cellulosum</name>
    <dbReference type="NCBI Taxonomy" id="56"/>
    <lineage>
        <taxon>Bacteria</taxon>
        <taxon>Pseudomonadati</taxon>
        <taxon>Myxococcota</taxon>
        <taxon>Polyangia</taxon>
        <taxon>Polyangiales</taxon>
        <taxon>Polyangiaceae</taxon>
        <taxon>Sorangium</taxon>
    </lineage>
</organism>
<evidence type="ECO:0000313" key="5">
    <source>
        <dbReference type="Proteomes" id="UP000075604"/>
    </source>
</evidence>
<dbReference type="EMBL" id="JELX01002736">
    <property type="protein sequence ID" value="KYF54441.1"/>
    <property type="molecule type" value="Genomic_DNA"/>
</dbReference>
<dbReference type="Gene3D" id="3.40.309.10">
    <property type="entry name" value="Aldehyde Dehydrogenase, Chain A, domain 2"/>
    <property type="match status" value="1"/>
</dbReference>
<dbReference type="SUPFAM" id="SSF53720">
    <property type="entry name" value="ALDH-like"/>
    <property type="match status" value="1"/>
</dbReference>
<accession>A0A150PFF3</accession>